<feature type="binding site" evidence="9">
    <location>
        <position position="298"/>
    </location>
    <ligand>
        <name>Ca(2+)</name>
        <dbReference type="ChEBI" id="CHEBI:29108"/>
        <label>4</label>
    </ligand>
</feature>
<evidence type="ECO:0000256" key="7">
    <source>
        <dbReference type="PIRSR" id="PIRSR001191-1"/>
    </source>
</evidence>
<evidence type="ECO:0000313" key="13">
    <source>
        <dbReference type="EMBL" id="KAK0395893.1"/>
    </source>
</evidence>
<evidence type="ECO:0000256" key="3">
    <source>
        <dbReference type="ARBA" id="ARBA00022723"/>
    </source>
</evidence>
<gene>
    <name evidence="13" type="ORF">QR680_001476</name>
</gene>
<evidence type="ECO:0000256" key="4">
    <source>
        <dbReference type="ARBA" id="ARBA00022801"/>
    </source>
</evidence>
<feature type="binding site" evidence="9">
    <location>
        <position position="195"/>
    </location>
    <ligand>
        <name>Ca(2+)</name>
        <dbReference type="ChEBI" id="CHEBI:29108"/>
        <label>3</label>
    </ligand>
</feature>
<dbReference type="InterPro" id="IPR018487">
    <property type="entry name" value="Hemopexin-like_repeat"/>
</dbReference>
<evidence type="ECO:0000256" key="2">
    <source>
        <dbReference type="ARBA" id="ARBA00022670"/>
    </source>
</evidence>
<dbReference type="Proteomes" id="UP001175271">
    <property type="component" value="Unassembled WGS sequence"/>
</dbReference>
<dbReference type="SMART" id="SM00235">
    <property type="entry name" value="ZnMc"/>
    <property type="match status" value="1"/>
</dbReference>
<dbReference type="InterPro" id="IPR036375">
    <property type="entry name" value="Hemopexin-like_dom_sf"/>
</dbReference>
<keyword evidence="11" id="KW-0732">Signal</keyword>
<dbReference type="Gene3D" id="3.40.390.10">
    <property type="entry name" value="Collagenase (Catalytic Domain)"/>
    <property type="match status" value="1"/>
</dbReference>
<comment type="similarity">
    <text evidence="1">Belongs to the peptidase M10A family.</text>
</comment>
<evidence type="ECO:0000256" key="5">
    <source>
        <dbReference type="ARBA" id="ARBA00022833"/>
    </source>
</evidence>
<dbReference type="InterPro" id="IPR001818">
    <property type="entry name" value="Pept_M10_metallopeptidase"/>
</dbReference>
<protein>
    <recommendedName>
        <fullName evidence="12">Peptidase metallopeptidase domain-containing protein</fullName>
    </recommendedName>
</protein>
<dbReference type="EMBL" id="JAUCMV010000005">
    <property type="protein sequence ID" value="KAK0395893.1"/>
    <property type="molecule type" value="Genomic_DNA"/>
</dbReference>
<accession>A0AA39H022</accession>
<feature type="binding site" evidence="8">
    <location>
        <position position="236"/>
    </location>
    <ligand>
        <name>Zn(2+)</name>
        <dbReference type="ChEBI" id="CHEBI:29105"/>
        <label>2</label>
        <note>catalytic</note>
    </ligand>
</feature>
<dbReference type="AlphaFoldDB" id="A0AA39H022"/>
<feature type="active site" evidence="7">
    <location>
        <position position="233"/>
    </location>
</feature>
<dbReference type="PANTHER" id="PTHR10201">
    <property type="entry name" value="MATRIX METALLOPROTEINASE"/>
    <property type="match status" value="1"/>
</dbReference>
<feature type="chain" id="PRO_5041335229" description="Peptidase metallopeptidase domain-containing protein" evidence="11">
    <location>
        <begin position="20"/>
        <end position="481"/>
    </location>
</feature>
<feature type="binding site" description="in inhibited form" evidence="9">
    <location>
        <position position="110"/>
    </location>
    <ligand>
        <name>Zn(2+)</name>
        <dbReference type="ChEBI" id="CHEBI:29105"/>
        <label>2</label>
        <note>catalytic</note>
    </ligand>
</feature>
<feature type="binding site" evidence="9">
    <location>
        <position position="200"/>
    </location>
    <ligand>
        <name>Zn(2+)</name>
        <dbReference type="ChEBI" id="CHEBI:29105"/>
        <label>1</label>
    </ligand>
</feature>
<evidence type="ECO:0000256" key="8">
    <source>
        <dbReference type="PIRSR" id="PIRSR001191-2"/>
    </source>
</evidence>
<keyword evidence="9" id="KW-0106">Calcium</keyword>
<dbReference type="Pfam" id="PF00045">
    <property type="entry name" value="Hemopexin"/>
    <property type="match status" value="1"/>
</dbReference>
<feature type="binding site" evidence="9">
    <location>
        <position position="193"/>
    </location>
    <ligand>
        <name>Ca(2+)</name>
        <dbReference type="ChEBI" id="CHEBI:29108"/>
        <label>3</label>
    </ligand>
</feature>
<name>A0AA39H022_9BILA</name>
<keyword evidence="2" id="KW-0645">Protease</keyword>
<dbReference type="PRINTS" id="PR00138">
    <property type="entry name" value="MATRIXIN"/>
</dbReference>
<keyword evidence="14" id="KW-1185">Reference proteome</keyword>
<dbReference type="InterPro" id="IPR036365">
    <property type="entry name" value="PGBD-like_sf"/>
</dbReference>
<feature type="binding site" evidence="8">
    <location>
        <position position="242"/>
    </location>
    <ligand>
        <name>Zn(2+)</name>
        <dbReference type="ChEBI" id="CHEBI:29105"/>
        <label>2</label>
        <note>catalytic</note>
    </ligand>
</feature>
<evidence type="ECO:0000259" key="12">
    <source>
        <dbReference type="SMART" id="SM00235"/>
    </source>
</evidence>
<feature type="binding site" evidence="9">
    <location>
        <position position="250"/>
    </location>
    <ligand>
        <name>Zn(2+)</name>
        <dbReference type="ChEBI" id="CHEBI:29105"/>
        <label>2</label>
        <note>catalytic</note>
    </ligand>
</feature>
<dbReference type="SUPFAM" id="SSF55486">
    <property type="entry name" value="Metalloproteases ('zincins'), catalytic domain"/>
    <property type="match status" value="1"/>
</dbReference>
<comment type="cofactor">
    <cofactor evidence="9">
        <name>Ca(2+)</name>
        <dbReference type="ChEBI" id="CHEBI:29108"/>
    </cofactor>
    <text evidence="9">Can bind about 5 Ca(2+) ions per subunit.</text>
</comment>
<dbReference type="GO" id="GO:0004222">
    <property type="term" value="F:metalloendopeptidase activity"/>
    <property type="evidence" value="ECO:0007669"/>
    <property type="project" value="InterPro"/>
</dbReference>
<keyword evidence="5 8" id="KW-0862">Zinc</keyword>
<evidence type="ECO:0000256" key="10">
    <source>
        <dbReference type="PROSITE-ProRule" id="PRU01011"/>
    </source>
</evidence>
<dbReference type="PANTHER" id="PTHR10201:SF323">
    <property type="entry name" value="MATRIX METALLOPROTEINASE-21"/>
    <property type="match status" value="1"/>
</dbReference>
<dbReference type="PIRSF" id="PIRSF001191">
    <property type="entry name" value="Peptidase_M10A_matrix"/>
    <property type="match status" value="1"/>
</dbReference>
<feature type="repeat" description="Hemopexin" evidence="10">
    <location>
        <begin position="294"/>
        <end position="338"/>
    </location>
</feature>
<dbReference type="Gene3D" id="2.110.10.10">
    <property type="entry name" value="Hemopexin-like domain"/>
    <property type="match status" value="1"/>
</dbReference>
<dbReference type="SUPFAM" id="SSF47090">
    <property type="entry name" value="PGBD-like"/>
    <property type="match status" value="1"/>
</dbReference>
<dbReference type="GO" id="GO:0031012">
    <property type="term" value="C:extracellular matrix"/>
    <property type="evidence" value="ECO:0007669"/>
    <property type="project" value="InterPro"/>
</dbReference>
<feature type="binding site" evidence="8">
    <location>
        <position position="232"/>
    </location>
    <ligand>
        <name>Zn(2+)</name>
        <dbReference type="ChEBI" id="CHEBI:29105"/>
        <label>2</label>
        <note>catalytic</note>
    </ligand>
</feature>
<dbReference type="InterPro" id="IPR024079">
    <property type="entry name" value="MetalloPept_cat_dom_sf"/>
</dbReference>
<evidence type="ECO:0000256" key="9">
    <source>
        <dbReference type="PIRSR" id="PIRSR621190-2"/>
    </source>
</evidence>
<proteinExistence type="inferred from homology"/>
<keyword evidence="6" id="KW-0482">Metalloprotease</keyword>
<evidence type="ECO:0000256" key="11">
    <source>
        <dbReference type="SAM" id="SignalP"/>
    </source>
</evidence>
<comment type="caution">
    <text evidence="13">The sequence shown here is derived from an EMBL/GenBank/DDBJ whole genome shotgun (WGS) entry which is preliminary data.</text>
</comment>
<feature type="signal peptide" evidence="11">
    <location>
        <begin position="1"/>
        <end position="19"/>
    </location>
</feature>
<dbReference type="InterPro" id="IPR021190">
    <property type="entry name" value="Pept_M10A"/>
</dbReference>
<evidence type="ECO:0000256" key="6">
    <source>
        <dbReference type="ARBA" id="ARBA00023049"/>
    </source>
</evidence>
<dbReference type="Pfam" id="PF00413">
    <property type="entry name" value="Peptidase_M10"/>
    <property type="match status" value="1"/>
</dbReference>
<comment type="cofactor">
    <cofactor evidence="9">
        <name>Zn(2+)</name>
        <dbReference type="ChEBI" id="CHEBI:29105"/>
    </cofactor>
    <text evidence="9">Binds 2 Zn(2+) ions per subunit.</text>
</comment>
<dbReference type="InterPro" id="IPR033739">
    <property type="entry name" value="M10A_MMP"/>
</dbReference>
<dbReference type="GO" id="GO:0006508">
    <property type="term" value="P:proteolysis"/>
    <property type="evidence" value="ECO:0007669"/>
    <property type="project" value="UniProtKB-KW"/>
</dbReference>
<organism evidence="13 14">
    <name type="scientific">Steinernema hermaphroditum</name>
    <dbReference type="NCBI Taxonomy" id="289476"/>
    <lineage>
        <taxon>Eukaryota</taxon>
        <taxon>Metazoa</taxon>
        <taxon>Ecdysozoa</taxon>
        <taxon>Nematoda</taxon>
        <taxon>Chromadorea</taxon>
        <taxon>Rhabditida</taxon>
        <taxon>Tylenchina</taxon>
        <taxon>Panagrolaimomorpha</taxon>
        <taxon>Strongyloidoidea</taxon>
        <taxon>Steinernematidae</taxon>
        <taxon>Steinernema</taxon>
    </lineage>
</organism>
<dbReference type="SMART" id="SM00120">
    <property type="entry name" value="HX"/>
    <property type="match status" value="2"/>
</dbReference>
<evidence type="ECO:0000256" key="1">
    <source>
        <dbReference type="ARBA" id="ARBA00010370"/>
    </source>
</evidence>
<keyword evidence="4" id="KW-0378">Hydrolase</keyword>
<dbReference type="SUPFAM" id="SSF50923">
    <property type="entry name" value="Hemopexin-like domain"/>
    <property type="match status" value="1"/>
</dbReference>
<dbReference type="CDD" id="cd04278">
    <property type="entry name" value="ZnMc_MMP"/>
    <property type="match status" value="1"/>
</dbReference>
<dbReference type="GO" id="GO:0008270">
    <property type="term" value="F:zinc ion binding"/>
    <property type="evidence" value="ECO:0007669"/>
    <property type="project" value="InterPro"/>
</dbReference>
<feature type="domain" description="Peptidase metallopeptidase" evidence="12">
    <location>
        <begin position="121"/>
        <end position="275"/>
    </location>
</feature>
<dbReference type="PROSITE" id="PS51642">
    <property type="entry name" value="HEMOPEXIN_2"/>
    <property type="match status" value="1"/>
</dbReference>
<evidence type="ECO:0000313" key="14">
    <source>
        <dbReference type="Proteomes" id="UP001175271"/>
    </source>
</evidence>
<sequence length="481" mass="54939">MSSSLLFAFVLFCSTSILTINCVSPNSNEQKMLRALDQINRDLDRKNAFFTTDDKAVTYLAAFGYLNGTTAPLTKEDIQYSLLKFQSFMGIPKTGNVDDAVRAKMLEKRCGRADEISFKDREPIWQKSVLTWSISSFPKQLTESEIREQIHRAFSAWEKALPINFLEISRERNANIVISFEERKPKESHDITGISAAETHGARILLWNDQQWSYRNKNSTLGVTNLYHTLLHEIGHVLGMEHSQNPDSIMYPTFTSEKKDIDQEDVDNVRKLYGVLHGTAQNVPGSTEKERKCPKKLDAVTQAANQQTFVFRNRNYWRFKNRKVIQGPLPISQAFPNGPSFVNASVTSGDLTVLIEERTIYGYIIDKDSGTFRRADKFPKMLHDRVLFFPKAAFPLSNGSVILLSDYVFATYDLRNNVPTNLNDKRVFYPNLPDELRGGIPQDASSDDAFWMFTEDSVYQYDNVDQQVKSKTPLSLYFSCD</sequence>
<reference evidence="13" key="1">
    <citation type="submission" date="2023-06" db="EMBL/GenBank/DDBJ databases">
        <title>Genomic analysis of the entomopathogenic nematode Steinernema hermaphroditum.</title>
        <authorList>
            <person name="Schwarz E.M."/>
            <person name="Heppert J.K."/>
            <person name="Baniya A."/>
            <person name="Schwartz H.T."/>
            <person name="Tan C.-H."/>
            <person name="Antoshechkin I."/>
            <person name="Sternberg P.W."/>
            <person name="Goodrich-Blair H."/>
            <person name="Dillman A.R."/>
        </authorList>
    </citation>
    <scope>NUCLEOTIDE SEQUENCE</scope>
    <source>
        <strain evidence="13">PS9179</strain>
        <tissue evidence="13">Whole animal</tissue>
    </source>
</reference>
<keyword evidence="3 8" id="KW-0479">Metal-binding</keyword>
<dbReference type="InterPro" id="IPR006026">
    <property type="entry name" value="Peptidase_Metallo"/>
</dbReference>